<protein>
    <submittedName>
        <fullName evidence="1">Uncharacterized protein</fullName>
    </submittedName>
</protein>
<keyword evidence="2" id="KW-1185">Reference proteome</keyword>
<reference evidence="1" key="1">
    <citation type="journal article" date="2020" name="Stud. Mycol.">
        <title>101 Dothideomycetes genomes: a test case for predicting lifestyles and emergence of pathogens.</title>
        <authorList>
            <person name="Haridas S."/>
            <person name="Albert R."/>
            <person name="Binder M."/>
            <person name="Bloem J."/>
            <person name="Labutti K."/>
            <person name="Salamov A."/>
            <person name="Andreopoulos B."/>
            <person name="Baker S."/>
            <person name="Barry K."/>
            <person name="Bills G."/>
            <person name="Bluhm B."/>
            <person name="Cannon C."/>
            <person name="Castanera R."/>
            <person name="Culley D."/>
            <person name="Daum C."/>
            <person name="Ezra D."/>
            <person name="Gonzalez J."/>
            <person name="Henrissat B."/>
            <person name="Kuo A."/>
            <person name="Liang C."/>
            <person name="Lipzen A."/>
            <person name="Lutzoni F."/>
            <person name="Magnuson J."/>
            <person name="Mondo S."/>
            <person name="Nolan M."/>
            <person name="Ohm R."/>
            <person name="Pangilinan J."/>
            <person name="Park H.-J."/>
            <person name="Ramirez L."/>
            <person name="Alfaro M."/>
            <person name="Sun H."/>
            <person name="Tritt A."/>
            <person name="Yoshinaga Y."/>
            <person name="Zwiers L.-H."/>
            <person name="Turgeon B."/>
            <person name="Goodwin S."/>
            <person name="Spatafora J."/>
            <person name="Crous P."/>
            <person name="Grigoriev I."/>
        </authorList>
    </citation>
    <scope>NUCLEOTIDE SEQUENCE</scope>
    <source>
        <strain evidence="1">CBS 115976</strain>
    </source>
</reference>
<evidence type="ECO:0000313" key="2">
    <source>
        <dbReference type="Proteomes" id="UP000799302"/>
    </source>
</evidence>
<name>A0A6A6UNZ7_9PEZI</name>
<sequence length="227" mass="26493">MSSIFRFMDLPPELRLMIYEEYFLACIGSDVKNFWPATDNIFELVGLFDSFKKLLLISKTVKEEAWELYRSPVKDLNTEIIQWDRYFDCETDDFGTFKHAMQSLCDDVQCRLVCVELTLSNTPMKPNAYPINKLLEIFAQALGYDSIESMEANAKLVQKAELHKRALFRHRIDNDWDSGVKLSFTRYHTPAGYWEYFHLKGAEIGQLHLHGTWVLDEMLKVEPSTSI</sequence>
<dbReference type="EMBL" id="MU004230">
    <property type="protein sequence ID" value="KAF2674015.1"/>
    <property type="molecule type" value="Genomic_DNA"/>
</dbReference>
<organism evidence="1 2">
    <name type="scientific">Microthyrium microscopicum</name>
    <dbReference type="NCBI Taxonomy" id="703497"/>
    <lineage>
        <taxon>Eukaryota</taxon>
        <taxon>Fungi</taxon>
        <taxon>Dikarya</taxon>
        <taxon>Ascomycota</taxon>
        <taxon>Pezizomycotina</taxon>
        <taxon>Dothideomycetes</taxon>
        <taxon>Dothideomycetes incertae sedis</taxon>
        <taxon>Microthyriales</taxon>
        <taxon>Microthyriaceae</taxon>
        <taxon>Microthyrium</taxon>
    </lineage>
</organism>
<proteinExistence type="predicted"/>
<dbReference type="Proteomes" id="UP000799302">
    <property type="component" value="Unassembled WGS sequence"/>
</dbReference>
<accession>A0A6A6UNZ7</accession>
<dbReference type="OrthoDB" id="5314997at2759"/>
<dbReference type="AlphaFoldDB" id="A0A6A6UNZ7"/>
<evidence type="ECO:0000313" key="1">
    <source>
        <dbReference type="EMBL" id="KAF2674015.1"/>
    </source>
</evidence>
<gene>
    <name evidence="1" type="ORF">BT63DRAFT_149</name>
</gene>